<dbReference type="PIRSF" id="PIRSF000362">
    <property type="entry name" value="FNR"/>
    <property type="match status" value="1"/>
</dbReference>
<comment type="caution">
    <text evidence="12">The sequence shown here is derived from an EMBL/GenBank/DDBJ whole genome shotgun (WGS) entry which is preliminary data.</text>
</comment>
<feature type="binding site" evidence="9">
    <location>
        <position position="94"/>
    </location>
    <ligand>
        <name>FAD</name>
        <dbReference type="ChEBI" id="CHEBI:57692"/>
    </ligand>
</feature>
<evidence type="ECO:0000256" key="6">
    <source>
        <dbReference type="ARBA" id="ARBA00023002"/>
    </source>
</evidence>
<proteinExistence type="inferred from homology"/>
<evidence type="ECO:0000256" key="1">
    <source>
        <dbReference type="ARBA" id="ARBA00001974"/>
    </source>
</evidence>
<dbReference type="GO" id="GO:0005739">
    <property type="term" value="C:mitochondrion"/>
    <property type="evidence" value="ECO:0007669"/>
    <property type="project" value="UniProtKB-SubCell"/>
</dbReference>
<feature type="binding site" evidence="10">
    <location>
        <position position="472"/>
    </location>
    <ligand>
        <name>NADP(+)</name>
        <dbReference type="ChEBI" id="CHEBI:58349"/>
    </ligand>
</feature>
<evidence type="ECO:0000259" key="11">
    <source>
        <dbReference type="Pfam" id="PF07992"/>
    </source>
</evidence>
<organism evidence="12 13">
    <name type="scientific">Phakopsora pachyrhizi</name>
    <name type="common">Asian soybean rust disease fungus</name>
    <dbReference type="NCBI Taxonomy" id="170000"/>
    <lineage>
        <taxon>Eukaryota</taxon>
        <taxon>Fungi</taxon>
        <taxon>Dikarya</taxon>
        <taxon>Basidiomycota</taxon>
        <taxon>Pucciniomycotina</taxon>
        <taxon>Pucciniomycetes</taxon>
        <taxon>Pucciniales</taxon>
        <taxon>Phakopsoraceae</taxon>
        <taxon>Phakopsora</taxon>
    </lineage>
</organism>
<dbReference type="InterPro" id="IPR023753">
    <property type="entry name" value="FAD/NAD-binding_dom"/>
</dbReference>
<feature type="domain" description="FAD/NAD(P)-binding" evidence="11">
    <location>
        <begin position="54"/>
        <end position="235"/>
    </location>
</feature>
<dbReference type="SUPFAM" id="SSF51971">
    <property type="entry name" value="Nucleotide-binding domain"/>
    <property type="match status" value="1"/>
</dbReference>
<feature type="binding site" evidence="9">
    <location>
        <position position="63"/>
    </location>
    <ligand>
        <name>FAD</name>
        <dbReference type="ChEBI" id="CHEBI:57692"/>
    </ligand>
</feature>
<feature type="binding site" evidence="10">
    <location>
        <position position="279"/>
    </location>
    <ligand>
        <name>NADP(+)</name>
        <dbReference type="ChEBI" id="CHEBI:58349"/>
    </ligand>
</feature>
<dbReference type="AlphaFoldDB" id="A0AAV0BR89"/>
<feature type="binding site" evidence="10">
    <location>
        <begin position="267"/>
        <end position="268"/>
    </location>
    <ligand>
        <name>NADP(+)</name>
        <dbReference type="ChEBI" id="CHEBI:58349"/>
    </ligand>
</feature>
<dbReference type="PANTHER" id="PTHR48467:SF1">
    <property type="entry name" value="GLUTAMATE SYNTHASE 1 [NADH], CHLOROPLASTIC-LIKE"/>
    <property type="match status" value="1"/>
</dbReference>
<name>A0AAV0BR89_PHAPC</name>
<comment type="subcellular location">
    <subcellularLocation>
        <location evidence="8">Mitochondrion</location>
    </subcellularLocation>
</comment>
<sequence>MVSALRRGSISSYLLPPSYNRTSGWSLRFRWNSNTSDTTGATTNAPCLHGRDYRFAICGAGPAGFYAAYRLLNVQDSQNISVNLFEGLPTPFGLSRYGVAPDHPEVKNCERRFEEVAKDRRFRFFGNTWLAENDGKSAKRNQRSASVTIQDLRDCYDAVILAYGAGLDQTLGGIPGENQFENVISARQVVNWYNGYPANNQEEEEKQQFVDLSRVRHVTIIGHGNVSLDIARILLKDPDLLSNTDISHRALQFLGKSSVRHVDIVGRRGPLQVSFTTKELRELIRLDGLSLSLDSEIVSDALQRISRPGSLDQTTNSRLHRRVLDLMMTKGLDDKNPLLCNRLRTRSWSLKFLRSPVAFHPTATDISTSEKYGRRRVGSIEWRANELCYPPFDEVLDHTSISSRPVQSEKSFKTDTDLVIKSLGFRSLAIGSIPYDSEKSCVTHDDGRIIDKDGHHVEPLYVTGWLSSGSKGVIGATMYDSFRTVDRMVRDVVGKDVGGRRAFGMKPIEISGEDFVVGWERWKMIDEHERRVGARVGKPREKVLRVDEMLKIAGIL</sequence>
<keyword evidence="4 8" id="KW-0274">FAD</keyword>
<evidence type="ECO:0000256" key="2">
    <source>
        <dbReference type="ARBA" id="ARBA00008312"/>
    </source>
</evidence>
<dbReference type="PANTHER" id="PTHR48467">
    <property type="entry name" value="GLUTAMATE SYNTHASE 1 [NADH], CHLOROPLASTIC-LIKE"/>
    <property type="match status" value="1"/>
</dbReference>
<dbReference type="Proteomes" id="UP001153365">
    <property type="component" value="Unassembled WGS sequence"/>
</dbReference>
<feature type="binding site" evidence="9">
    <location>
        <begin position="472"/>
        <end position="474"/>
    </location>
    <ligand>
        <name>FAD</name>
        <dbReference type="ChEBI" id="CHEBI:57692"/>
    </ligand>
</feature>
<comment type="cofactor">
    <cofactor evidence="1 8 9">
        <name>FAD</name>
        <dbReference type="ChEBI" id="CHEBI:57692"/>
    </cofactor>
</comment>
<reference evidence="12" key="1">
    <citation type="submission" date="2022-06" db="EMBL/GenBank/DDBJ databases">
        <authorList>
            <consortium name="SYNGENTA / RWTH Aachen University"/>
        </authorList>
    </citation>
    <scope>NUCLEOTIDE SEQUENCE</scope>
</reference>
<evidence type="ECO:0000256" key="10">
    <source>
        <dbReference type="PIRSR" id="PIRSR000362-2"/>
    </source>
</evidence>
<dbReference type="InterPro" id="IPR036188">
    <property type="entry name" value="FAD/NAD-bd_sf"/>
</dbReference>
<keyword evidence="5 8" id="KW-0521">NADP</keyword>
<dbReference type="PRINTS" id="PR00419">
    <property type="entry name" value="ADXRDTASE"/>
</dbReference>
<evidence type="ECO:0000256" key="4">
    <source>
        <dbReference type="ARBA" id="ARBA00022827"/>
    </source>
</evidence>
<evidence type="ECO:0000313" key="13">
    <source>
        <dbReference type="Proteomes" id="UP001153365"/>
    </source>
</evidence>
<evidence type="ECO:0000256" key="5">
    <source>
        <dbReference type="ARBA" id="ARBA00022857"/>
    </source>
</evidence>
<keyword evidence="8" id="KW-0496">Mitochondrion</keyword>
<feature type="binding site" evidence="9">
    <location>
        <position position="130"/>
    </location>
    <ligand>
        <name>FAD</name>
        <dbReference type="ChEBI" id="CHEBI:57692"/>
    </ligand>
</feature>
<keyword evidence="6 8" id="KW-0560">Oxidoreductase</keyword>
<dbReference type="Gene3D" id="3.50.50.60">
    <property type="entry name" value="FAD/NAD(P)-binding domain"/>
    <property type="match status" value="1"/>
</dbReference>
<dbReference type="EC" id="1.18.1.6" evidence="8"/>
<comment type="similarity">
    <text evidence="2 8">Belongs to the ferredoxin--NADP reductase type 1 family.</text>
</comment>
<evidence type="ECO:0000256" key="9">
    <source>
        <dbReference type="PIRSR" id="PIRSR000362-1"/>
    </source>
</evidence>
<evidence type="ECO:0000256" key="3">
    <source>
        <dbReference type="ARBA" id="ARBA00022630"/>
    </source>
</evidence>
<gene>
    <name evidence="12" type="ORF">PPACK8108_LOCUS24319</name>
</gene>
<dbReference type="EMBL" id="CALTRL010006058">
    <property type="protein sequence ID" value="CAH7689276.1"/>
    <property type="molecule type" value="Genomic_DNA"/>
</dbReference>
<evidence type="ECO:0000256" key="7">
    <source>
        <dbReference type="ARBA" id="ARBA00048933"/>
    </source>
</evidence>
<accession>A0AAV0BR89</accession>
<comment type="catalytic activity">
    <reaction evidence="7 8">
        <text>2 reduced [adrenodoxin] + NADP(+) + H(+) = 2 oxidized [adrenodoxin] + NADPH</text>
        <dbReference type="Rhea" id="RHEA:42312"/>
        <dbReference type="Rhea" id="RHEA-COMP:9998"/>
        <dbReference type="Rhea" id="RHEA-COMP:9999"/>
        <dbReference type="ChEBI" id="CHEBI:15378"/>
        <dbReference type="ChEBI" id="CHEBI:33737"/>
        <dbReference type="ChEBI" id="CHEBI:33738"/>
        <dbReference type="ChEBI" id="CHEBI:57783"/>
        <dbReference type="ChEBI" id="CHEBI:58349"/>
        <dbReference type="EC" id="1.18.1.6"/>
    </reaction>
</comment>
<dbReference type="GO" id="GO:0016491">
    <property type="term" value="F:oxidoreductase activity"/>
    <property type="evidence" value="ECO:0007669"/>
    <property type="project" value="UniProtKB-KW"/>
</dbReference>
<evidence type="ECO:0000256" key="8">
    <source>
        <dbReference type="PIRNR" id="PIRNR000362"/>
    </source>
</evidence>
<feature type="binding site" evidence="9">
    <location>
        <position position="86"/>
    </location>
    <ligand>
        <name>FAD</name>
        <dbReference type="ChEBI" id="CHEBI:57692"/>
    </ligand>
</feature>
<evidence type="ECO:0000313" key="12">
    <source>
        <dbReference type="EMBL" id="CAH7689276.1"/>
    </source>
</evidence>
<keyword evidence="13" id="KW-1185">Reference proteome</keyword>
<feature type="binding site" evidence="10">
    <location>
        <begin position="223"/>
        <end position="226"/>
    </location>
    <ligand>
        <name>NADP(+)</name>
        <dbReference type="ChEBI" id="CHEBI:58349"/>
    </ligand>
</feature>
<protein>
    <recommendedName>
        <fullName evidence="8">NADPH:adrenodoxin oxidoreductase, mitochondrial</fullName>
        <ecNumber evidence="8">1.18.1.6</ecNumber>
    </recommendedName>
</protein>
<dbReference type="InterPro" id="IPR055275">
    <property type="entry name" value="Ferredox_Rdtase"/>
</dbReference>
<keyword evidence="3 8" id="KW-0285">Flavoprotein</keyword>
<dbReference type="Gene3D" id="3.40.50.720">
    <property type="entry name" value="NAD(P)-binding Rossmann-like Domain"/>
    <property type="match status" value="1"/>
</dbReference>
<dbReference type="Pfam" id="PF07992">
    <property type="entry name" value="Pyr_redox_2"/>
    <property type="match status" value="1"/>
</dbReference>
<feature type="binding site" evidence="9">
    <location>
        <position position="465"/>
    </location>
    <ligand>
        <name>FAD</name>
        <dbReference type="ChEBI" id="CHEBI:57692"/>
    </ligand>
</feature>
<dbReference type="InterPro" id="IPR021163">
    <property type="entry name" value="Ferredox_Rdtase_adrenod"/>
</dbReference>